<feature type="domain" description="Glycosyltransferase 2-like" evidence="2">
    <location>
        <begin position="5"/>
        <end position="113"/>
    </location>
</feature>
<dbReference type="Gene3D" id="3.40.50.2000">
    <property type="entry name" value="Glycogen Phosphorylase B"/>
    <property type="match status" value="1"/>
</dbReference>
<gene>
    <name evidence="3" type="ORF">ACETWP_04805</name>
</gene>
<organism evidence="3 4">
    <name type="scientific">Arthrobacter halodurans</name>
    <dbReference type="NCBI Taxonomy" id="516699"/>
    <lineage>
        <taxon>Bacteria</taxon>
        <taxon>Bacillati</taxon>
        <taxon>Actinomycetota</taxon>
        <taxon>Actinomycetes</taxon>
        <taxon>Micrococcales</taxon>
        <taxon>Micrococcaceae</taxon>
        <taxon>Arthrobacter</taxon>
    </lineage>
</organism>
<dbReference type="EMBL" id="JBHDLJ010000003">
    <property type="protein sequence ID" value="MFB0833901.1"/>
    <property type="molecule type" value="Genomic_DNA"/>
</dbReference>
<dbReference type="GO" id="GO:0016757">
    <property type="term" value="F:glycosyltransferase activity"/>
    <property type="evidence" value="ECO:0007669"/>
    <property type="project" value="UniProtKB-KW"/>
</dbReference>
<accession>A0ABV4UKT1</accession>
<dbReference type="InterPro" id="IPR029044">
    <property type="entry name" value="Nucleotide-diphossugar_trans"/>
</dbReference>
<dbReference type="SUPFAM" id="SSF53448">
    <property type="entry name" value="Nucleotide-diphospho-sugar transferases"/>
    <property type="match status" value="1"/>
</dbReference>
<protein>
    <submittedName>
        <fullName evidence="3">Glycosyltransferase</fullName>
        <ecNumber evidence="3">2.4.-.-</ecNumber>
    </submittedName>
</protein>
<dbReference type="EC" id="2.4.-.-" evidence="3"/>
<dbReference type="SUPFAM" id="SSF53756">
    <property type="entry name" value="UDP-Glycosyltransferase/glycogen phosphorylase"/>
    <property type="match status" value="1"/>
</dbReference>
<feature type="compositionally biased region" description="Pro residues" evidence="1">
    <location>
        <begin position="182"/>
        <end position="193"/>
    </location>
</feature>
<comment type="caution">
    <text evidence="3">The sequence shown here is derived from an EMBL/GenBank/DDBJ whole genome shotgun (WGS) entry which is preliminary data.</text>
</comment>
<keyword evidence="4" id="KW-1185">Reference proteome</keyword>
<dbReference type="PANTHER" id="PTHR43179:SF7">
    <property type="entry name" value="RHAMNOSYLTRANSFERASE WBBL"/>
    <property type="match status" value="1"/>
</dbReference>
<dbReference type="Pfam" id="PF00535">
    <property type="entry name" value="Glycos_transf_2"/>
    <property type="match status" value="1"/>
</dbReference>
<dbReference type="PANTHER" id="PTHR43179">
    <property type="entry name" value="RHAMNOSYLTRANSFERASE WBBL"/>
    <property type="match status" value="1"/>
</dbReference>
<feature type="region of interest" description="Disordered" evidence="1">
    <location>
        <begin position="164"/>
        <end position="194"/>
    </location>
</feature>
<proteinExistence type="predicted"/>
<reference evidence="3 4" key="1">
    <citation type="submission" date="2024-09" db="EMBL/GenBank/DDBJ databases">
        <authorList>
            <person name="Salinas-Garcia M.A."/>
            <person name="Prieme A."/>
        </authorList>
    </citation>
    <scope>NUCLEOTIDE SEQUENCE [LARGE SCALE GENOMIC DNA]</scope>
    <source>
        <strain evidence="3 4">DSM 21081</strain>
    </source>
</reference>
<sequence>MTVHVLLVAHNSRAVIARAIEPLAGADGVELTVVDNASDDGTAGWLRTAFPAVRVIDNAANDGFAAAANLAAASTSPAPGDFFLLLNPDARLGAGALRELVARLEADPGAAIAAPLLETPGLRTLNAGHPPTIRRMAAHASGASRLARILPALAGHYLMAGPGTAAANPPGTEPGGTADGPPARPGSGPPEPTGVPVGWVTGGCLLVRSDVWARLGGLTTRWFMYAEDVDFCLRARDAGWRVLFFPDIRAHHAVGGSSRGVDGRAASAWVVHLYELYVLRTGAGPLRRGLWKGATAGGFLARELAYRARGAAGVGTADHAYQAARFRRFRTDLLAAVPPGRTDCYRGPQGTARGASDRKRRGVSGGTMQIRIIPELRAAHVERNPSLTPARTLYFGRMYDLAGEPPATFERVRLAPAAWLLLRSDASVLEVPEPLWLRFLPRTAVLVAAWRLGGALAEVRGGALGGTRGGRRGGRHVVTYAIENNDPRLLLRTGIPGRAAAGALAWLIGWWTARNIDRIAYGSAGARAAYAALPGADRVPARTLPELPAPRAAVAPRAAAAPSASAAPRSAPCGAGAAPRAVFVGDLSARKGVPELLAAWERVEPLLLGARLDVVGGGALAADVAAWAAAAPRSRRFRGLLPHDEALRVLGESTVLVAPSRRHGRWREQIGLPITEALALGLTVVTTDETGLADWLRAAGHGVLPSDPPGGPADPGALADAVVRALREPLPRDRVLGSLPGADARAAADRWLHAVGDAP</sequence>
<dbReference type="CDD" id="cd03801">
    <property type="entry name" value="GT4_PimA-like"/>
    <property type="match status" value="1"/>
</dbReference>
<dbReference type="Proteomes" id="UP001575652">
    <property type="component" value="Unassembled WGS sequence"/>
</dbReference>
<evidence type="ECO:0000313" key="3">
    <source>
        <dbReference type="EMBL" id="MFB0833901.1"/>
    </source>
</evidence>
<evidence type="ECO:0000259" key="2">
    <source>
        <dbReference type="Pfam" id="PF00535"/>
    </source>
</evidence>
<dbReference type="Gene3D" id="3.90.550.10">
    <property type="entry name" value="Spore Coat Polysaccharide Biosynthesis Protein SpsA, Chain A"/>
    <property type="match status" value="1"/>
</dbReference>
<evidence type="ECO:0000313" key="4">
    <source>
        <dbReference type="Proteomes" id="UP001575652"/>
    </source>
</evidence>
<name>A0ABV4UKT1_9MICC</name>
<keyword evidence="3" id="KW-0808">Transferase</keyword>
<dbReference type="InterPro" id="IPR001173">
    <property type="entry name" value="Glyco_trans_2-like"/>
</dbReference>
<keyword evidence="3" id="KW-0328">Glycosyltransferase</keyword>
<dbReference type="Pfam" id="PF13692">
    <property type="entry name" value="Glyco_trans_1_4"/>
    <property type="match status" value="1"/>
</dbReference>
<evidence type="ECO:0000256" key="1">
    <source>
        <dbReference type="SAM" id="MobiDB-lite"/>
    </source>
</evidence>
<dbReference type="RefSeq" id="WP_373971079.1">
    <property type="nucleotide sequence ID" value="NZ_JBHDLJ010000003.1"/>
</dbReference>